<name>A0ABD2C6B8_VESSQ</name>
<gene>
    <name evidence="2" type="ORF">V1478_000680</name>
</gene>
<evidence type="ECO:0000313" key="3">
    <source>
        <dbReference type="Proteomes" id="UP001607302"/>
    </source>
</evidence>
<dbReference type="AlphaFoldDB" id="A0ABD2C6B8"/>
<keyword evidence="3" id="KW-1185">Reference proteome</keyword>
<dbReference type="Proteomes" id="UP001607302">
    <property type="component" value="Unassembled WGS sequence"/>
</dbReference>
<protein>
    <submittedName>
        <fullName evidence="2">Uncharacterized protein</fullName>
    </submittedName>
</protein>
<organism evidence="2 3">
    <name type="scientific">Vespula squamosa</name>
    <name type="common">Southern yellow jacket</name>
    <name type="synonym">Wasp</name>
    <dbReference type="NCBI Taxonomy" id="30214"/>
    <lineage>
        <taxon>Eukaryota</taxon>
        <taxon>Metazoa</taxon>
        <taxon>Ecdysozoa</taxon>
        <taxon>Arthropoda</taxon>
        <taxon>Hexapoda</taxon>
        <taxon>Insecta</taxon>
        <taxon>Pterygota</taxon>
        <taxon>Neoptera</taxon>
        <taxon>Endopterygota</taxon>
        <taxon>Hymenoptera</taxon>
        <taxon>Apocrita</taxon>
        <taxon>Aculeata</taxon>
        <taxon>Vespoidea</taxon>
        <taxon>Vespidae</taxon>
        <taxon>Vespinae</taxon>
        <taxon>Vespula</taxon>
    </lineage>
</organism>
<evidence type="ECO:0000256" key="1">
    <source>
        <dbReference type="SAM" id="MobiDB-lite"/>
    </source>
</evidence>
<evidence type="ECO:0000313" key="2">
    <source>
        <dbReference type="EMBL" id="KAL2740539.1"/>
    </source>
</evidence>
<comment type="caution">
    <text evidence="2">The sequence shown here is derived from an EMBL/GenBank/DDBJ whole genome shotgun (WGS) entry which is preliminary data.</text>
</comment>
<sequence>MASSDKVCLFKWLEKRGRVANLLANEQQPGLENVDEDEDEEEKEERVEVEVEVEEEKHRLRGSSILVKTGNTRLIPVDPPR</sequence>
<reference evidence="2 3" key="1">
    <citation type="journal article" date="2024" name="Ann. Entomol. Soc. Am.">
        <title>Genomic analyses of the southern and eastern yellowjacket wasps (Hymenoptera: Vespidae) reveal evolutionary signatures of social life.</title>
        <authorList>
            <person name="Catto M.A."/>
            <person name="Caine P.B."/>
            <person name="Orr S.E."/>
            <person name="Hunt B.G."/>
            <person name="Goodisman M.A.D."/>
        </authorList>
    </citation>
    <scope>NUCLEOTIDE SEQUENCE [LARGE SCALE GENOMIC DNA]</scope>
    <source>
        <strain evidence="2">233</strain>
        <tissue evidence="2">Head and thorax</tissue>
    </source>
</reference>
<dbReference type="EMBL" id="JAUDFV010000020">
    <property type="protein sequence ID" value="KAL2740539.1"/>
    <property type="molecule type" value="Genomic_DNA"/>
</dbReference>
<feature type="region of interest" description="Disordered" evidence="1">
    <location>
        <begin position="27"/>
        <end position="51"/>
    </location>
</feature>
<feature type="compositionally biased region" description="Acidic residues" evidence="1">
    <location>
        <begin position="33"/>
        <end position="43"/>
    </location>
</feature>
<proteinExistence type="predicted"/>
<accession>A0ABD2C6B8</accession>